<gene>
    <name evidence="3" type="ORF">T190607A01A_50103</name>
</gene>
<feature type="transmembrane region" description="Helical" evidence="1">
    <location>
        <begin position="58"/>
        <end position="79"/>
    </location>
</feature>
<dbReference type="PANTHER" id="PTHR39430">
    <property type="entry name" value="MEMBRANE-ASSOCIATED PROTEASE-RELATED"/>
    <property type="match status" value="1"/>
</dbReference>
<feature type="transmembrane region" description="Helical" evidence="1">
    <location>
        <begin position="260"/>
        <end position="280"/>
    </location>
</feature>
<feature type="transmembrane region" description="Helical" evidence="1">
    <location>
        <begin position="12"/>
        <end position="38"/>
    </location>
</feature>
<keyword evidence="1" id="KW-0472">Membrane</keyword>
<dbReference type="InterPro" id="IPR003675">
    <property type="entry name" value="Rce1/LyrA-like_dom"/>
</dbReference>
<keyword evidence="4" id="KW-1185">Reference proteome</keyword>
<evidence type="ECO:0000313" key="3">
    <source>
        <dbReference type="EMBL" id="CAL2092942.1"/>
    </source>
</evidence>
<protein>
    <recommendedName>
        <fullName evidence="2">CAAX prenyl protease 2/Lysostaphin resistance protein A-like domain-containing protein</fullName>
    </recommendedName>
</protein>
<feature type="domain" description="CAAX prenyl protease 2/Lysostaphin resistance protein A-like" evidence="2">
    <location>
        <begin position="138"/>
        <end position="234"/>
    </location>
</feature>
<comment type="caution">
    <text evidence="3">The sequence shown here is derived from an EMBL/GenBank/DDBJ whole genome shotgun (WGS) entry which is preliminary data.</text>
</comment>
<keyword evidence="1" id="KW-1133">Transmembrane helix</keyword>
<dbReference type="EMBL" id="CAXIXY010000007">
    <property type="protein sequence ID" value="CAL2092942.1"/>
    <property type="molecule type" value="Genomic_DNA"/>
</dbReference>
<feature type="transmembrane region" description="Helical" evidence="1">
    <location>
        <begin position="196"/>
        <end position="217"/>
    </location>
</feature>
<evidence type="ECO:0000259" key="2">
    <source>
        <dbReference type="Pfam" id="PF02517"/>
    </source>
</evidence>
<proteinExistence type="predicted"/>
<reference evidence="3 4" key="1">
    <citation type="submission" date="2024-05" db="EMBL/GenBank/DDBJ databases">
        <authorList>
            <person name="Duchaud E."/>
        </authorList>
    </citation>
    <scope>NUCLEOTIDE SEQUENCE [LARGE SCALE GENOMIC DNA]</scope>
    <source>
        <strain evidence="3">Ena-SAMPLE-TAB-13-05-2024-13:56:06:370-140302</strain>
    </source>
</reference>
<feature type="transmembrane region" description="Helical" evidence="1">
    <location>
        <begin position="133"/>
        <end position="152"/>
    </location>
</feature>
<organism evidence="3 4">
    <name type="scientific">Tenacibaculum platacis</name>
    <dbReference type="NCBI Taxonomy" id="3137852"/>
    <lineage>
        <taxon>Bacteria</taxon>
        <taxon>Pseudomonadati</taxon>
        <taxon>Bacteroidota</taxon>
        <taxon>Flavobacteriia</taxon>
        <taxon>Flavobacteriales</taxon>
        <taxon>Flavobacteriaceae</taxon>
        <taxon>Tenacibaculum</taxon>
    </lineage>
</organism>
<dbReference type="Pfam" id="PF02517">
    <property type="entry name" value="Rce1-like"/>
    <property type="match status" value="1"/>
</dbReference>
<sequence>MNYIQQAYKGDLGFWKYTVIPVLFIGMVVLNMIAIEMFDIDQGQVIRDEIAKKGENLMLIESLATFVVFLAVLLLWVKFIHRQSLTSLTTSRSKIDWKRIWFAFFVWSGITAAYVFVGYLLDPDALQWNFKPNKFLGLLVIGVLMIPLQTSFEEYLFRGYLLQGIGAKLKSRMIPLIVTSLIFGLLHFANPEVGKFGNIVMLYYIGTGLFLGIITLLDEGLELALGFHAANNLIGALLVTADWTAFQTNSIFKDLSEPNVYINILIPVFIFYPLLLLLFAKKYSWNNWKEKLVGKVERPADIDPINEIEGIV</sequence>
<feature type="transmembrane region" description="Helical" evidence="1">
    <location>
        <begin position="173"/>
        <end position="190"/>
    </location>
</feature>
<keyword evidence="1" id="KW-0812">Transmembrane</keyword>
<evidence type="ECO:0000256" key="1">
    <source>
        <dbReference type="SAM" id="Phobius"/>
    </source>
</evidence>
<name>A0ABP1EWY1_9FLAO</name>
<dbReference type="Proteomes" id="UP001497416">
    <property type="component" value="Unassembled WGS sequence"/>
</dbReference>
<dbReference type="RefSeq" id="WP_348713479.1">
    <property type="nucleotide sequence ID" value="NZ_CAXIXY010000007.1"/>
</dbReference>
<evidence type="ECO:0000313" key="4">
    <source>
        <dbReference type="Proteomes" id="UP001497416"/>
    </source>
</evidence>
<dbReference type="PANTHER" id="PTHR39430:SF1">
    <property type="entry name" value="PROTEASE"/>
    <property type="match status" value="1"/>
</dbReference>
<accession>A0ABP1EWY1</accession>
<feature type="transmembrane region" description="Helical" evidence="1">
    <location>
        <begin position="100"/>
        <end position="121"/>
    </location>
</feature>
<feature type="transmembrane region" description="Helical" evidence="1">
    <location>
        <begin position="229"/>
        <end position="248"/>
    </location>
</feature>